<keyword evidence="5" id="KW-1015">Disulfide bond</keyword>
<dbReference type="InterPro" id="IPR027179">
    <property type="entry name" value="CMC4"/>
</dbReference>
<evidence type="ECO:0000256" key="5">
    <source>
        <dbReference type="ARBA" id="ARBA00023157"/>
    </source>
</evidence>
<reference evidence="6 7" key="1">
    <citation type="submission" date="2014-04" db="EMBL/GenBank/DDBJ databases">
        <authorList>
            <consortium name="DOE Joint Genome Institute"/>
            <person name="Kuo A."/>
            <person name="Kohler A."/>
            <person name="Nagy L.G."/>
            <person name="Floudas D."/>
            <person name="Copeland A."/>
            <person name="Barry K.W."/>
            <person name="Cichocki N."/>
            <person name="Veneault-Fourrey C."/>
            <person name="LaButti K."/>
            <person name="Lindquist E.A."/>
            <person name="Lipzen A."/>
            <person name="Lundell T."/>
            <person name="Morin E."/>
            <person name="Murat C."/>
            <person name="Sun H."/>
            <person name="Tunlid A."/>
            <person name="Henrissat B."/>
            <person name="Grigoriev I.V."/>
            <person name="Hibbett D.S."/>
            <person name="Martin F."/>
            <person name="Nordberg H.P."/>
            <person name="Cantor M.N."/>
            <person name="Hua S.X."/>
        </authorList>
    </citation>
    <scope>NUCLEOTIDE SEQUENCE [LARGE SCALE GENOMIC DNA]</scope>
    <source>
        <strain evidence="6 7">Foug A</strain>
    </source>
</reference>
<dbReference type="PANTHER" id="PTHR15590:SF0">
    <property type="entry name" value="CX9C MOTIF-CONTAINING PROTEIN 4"/>
    <property type="match status" value="1"/>
</dbReference>
<accession>A0A0C2ZQQ8</accession>
<dbReference type="SUPFAM" id="SSF47072">
    <property type="entry name" value="Cysteine alpha-hairpin motif"/>
    <property type="match status" value="1"/>
</dbReference>
<dbReference type="PANTHER" id="PTHR15590">
    <property type="entry name" value="CX9C MOTIF-CONTAINING PROTEIN 4"/>
    <property type="match status" value="1"/>
</dbReference>
<reference evidence="7" key="2">
    <citation type="submission" date="2015-01" db="EMBL/GenBank/DDBJ databases">
        <title>Evolutionary Origins and Diversification of the Mycorrhizal Mutualists.</title>
        <authorList>
            <consortium name="DOE Joint Genome Institute"/>
            <consortium name="Mycorrhizal Genomics Consortium"/>
            <person name="Kohler A."/>
            <person name="Kuo A."/>
            <person name="Nagy L.G."/>
            <person name="Floudas D."/>
            <person name="Copeland A."/>
            <person name="Barry K.W."/>
            <person name="Cichocki N."/>
            <person name="Veneault-Fourrey C."/>
            <person name="LaButti K."/>
            <person name="Lindquist E.A."/>
            <person name="Lipzen A."/>
            <person name="Lundell T."/>
            <person name="Morin E."/>
            <person name="Murat C."/>
            <person name="Riley R."/>
            <person name="Ohm R."/>
            <person name="Sun H."/>
            <person name="Tunlid A."/>
            <person name="Henrissat B."/>
            <person name="Grigoriev I.V."/>
            <person name="Hibbett D.S."/>
            <person name="Martin F."/>
        </authorList>
    </citation>
    <scope>NUCLEOTIDE SEQUENCE [LARGE SCALE GENOMIC DNA]</scope>
    <source>
        <strain evidence="7">Foug A</strain>
    </source>
</reference>
<comment type="similarity">
    <text evidence="2">Belongs to the CMC4 family.</text>
</comment>
<dbReference type="OrthoDB" id="13601at2759"/>
<dbReference type="Pfam" id="PF08991">
    <property type="entry name" value="CMC4"/>
    <property type="match status" value="1"/>
</dbReference>
<gene>
    <name evidence="6" type="ORF">SCLCIDRAFT_116129</name>
</gene>
<dbReference type="Proteomes" id="UP000053989">
    <property type="component" value="Unassembled WGS sequence"/>
</dbReference>
<evidence type="ECO:0000256" key="4">
    <source>
        <dbReference type="ARBA" id="ARBA00023128"/>
    </source>
</evidence>
<comment type="subcellular location">
    <subcellularLocation>
        <location evidence="1">Mitochondrion intermembrane space</location>
    </subcellularLocation>
</comment>
<dbReference type="InParanoid" id="A0A0C2ZQQ8"/>
<dbReference type="Gene3D" id="1.10.287.1130">
    <property type="entry name" value="CytochromE C oxidase copper chaperone"/>
    <property type="match status" value="1"/>
</dbReference>
<dbReference type="AlphaFoldDB" id="A0A0C2ZQQ8"/>
<evidence type="ECO:0000313" key="7">
    <source>
        <dbReference type="Proteomes" id="UP000053989"/>
    </source>
</evidence>
<evidence type="ECO:0000256" key="1">
    <source>
        <dbReference type="ARBA" id="ARBA00004569"/>
    </source>
</evidence>
<evidence type="ECO:0000313" key="6">
    <source>
        <dbReference type="EMBL" id="KIM63913.1"/>
    </source>
</evidence>
<evidence type="ECO:0000256" key="2">
    <source>
        <dbReference type="ARBA" id="ARBA00009858"/>
    </source>
</evidence>
<dbReference type="PROSITE" id="PS51808">
    <property type="entry name" value="CHCH"/>
    <property type="match status" value="1"/>
</dbReference>
<dbReference type="HOGENOM" id="CLU_177210_2_0_1"/>
<keyword evidence="7" id="KW-1185">Reference proteome</keyword>
<dbReference type="GO" id="GO:0005758">
    <property type="term" value="C:mitochondrial intermembrane space"/>
    <property type="evidence" value="ECO:0007669"/>
    <property type="project" value="UniProtKB-SubCell"/>
</dbReference>
<sequence>MAGDDGATYTSGSLACALQSCLASNTYNQEKCDKFVKELYRCCYEMYKKEGRNAESTACPMQNVVEGWVKRHPDANVG</sequence>
<keyword evidence="4" id="KW-0496">Mitochondrion</keyword>
<name>A0A0C2ZQQ8_9AGAM</name>
<evidence type="ECO:0000256" key="3">
    <source>
        <dbReference type="ARBA" id="ARBA00019406"/>
    </source>
</evidence>
<proteinExistence type="inferred from homology"/>
<dbReference type="FunCoup" id="A0A0C2ZQQ8">
    <property type="interactions" value="28"/>
</dbReference>
<dbReference type="EMBL" id="KN822031">
    <property type="protein sequence ID" value="KIM63913.1"/>
    <property type="molecule type" value="Genomic_DNA"/>
</dbReference>
<dbReference type="STRING" id="1036808.A0A0C2ZQQ8"/>
<protein>
    <recommendedName>
        <fullName evidence="3">Cx9C motif-containing protein 4, mitochondrial</fullName>
    </recommendedName>
</protein>
<organism evidence="6 7">
    <name type="scientific">Scleroderma citrinum Foug A</name>
    <dbReference type="NCBI Taxonomy" id="1036808"/>
    <lineage>
        <taxon>Eukaryota</taxon>
        <taxon>Fungi</taxon>
        <taxon>Dikarya</taxon>
        <taxon>Basidiomycota</taxon>
        <taxon>Agaricomycotina</taxon>
        <taxon>Agaricomycetes</taxon>
        <taxon>Agaricomycetidae</taxon>
        <taxon>Boletales</taxon>
        <taxon>Sclerodermatineae</taxon>
        <taxon>Sclerodermataceae</taxon>
        <taxon>Scleroderma</taxon>
    </lineage>
</organism>
<dbReference type="InterPro" id="IPR009069">
    <property type="entry name" value="Cys_alpha_HP_mot_SF"/>
</dbReference>